<dbReference type="Proteomes" id="UP000289738">
    <property type="component" value="Chromosome B03"/>
</dbReference>
<feature type="compositionally biased region" description="Low complexity" evidence="1">
    <location>
        <begin position="209"/>
        <end position="249"/>
    </location>
</feature>
<name>A0A445A0N1_ARAHY</name>
<reference evidence="2 3" key="1">
    <citation type="submission" date="2019-01" db="EMBL/GenBank/DDBJ databases">
        <title>Sequencing of cultivated peanut Arachis hypogaea provides insights into genome evolution and oil improvement.</title>
        <authorList>
            <person name="Chen X."/>
        </authorList>
    </citation>
    <scope>NUCLEOTIDE SEQUENCE [LARGE SCALE GENOMIC DNA]</scope>
    <source>
        <strain evidence="3">cv. Fuhuasheng</strain>
        <tissue evidence="2">Leaves</tissue>
    </source>
</reference>
<gene>
    <name evidence="2" type="ORF">Ahy_B03g065027</name>
</gene>
<feature type="compositionally biased region" description="Polar residues" evidence="1">
    <location>
        <begin position="182"/>
        <end position="208"/>
    </location>
</feature>
<feature type="compositionally biased region" description="Polar residues" evidence="1">
    <location>
        <begin position="261"/>
        <end position="273"/>
    </location>
</feature>
<dbReference type="EMBL" id="SDMP01000013">
    <property type="protein sequence ID" value="RYR19987.1"/>
    <property type="molecule type" value="Genomic_DNA"/>
</dbReference>
<evidence type="ECO:0000313" key="2">
    <source>
        <dbReference type="EMBL" id="RYR19987.1"/>
    </source>
</evidence>
<feature type="region of interest" description="Disordered" evidence="1">
    <location>
        <begin position="378"/>
        <end position="397"/>
    </location>
</feature>
<accession>A0A445A0N1</accession>
<comment type="caution">
    <text evidence="2">The sequence shown here is derived from an EMBL/GenBank/DDBJ whole genome shotgun (WGS) entry which is preliminary data.</text>
</comment>
<sequence length="544" mass="61215">MQKYQESLYEYWSRFKRLLESCPHHGLDTHLLISYFTGGLCAEDRRLLTASSSGSLSKNKTVGDAWSLINDVAEATQHVRVRSNPLKGVVEAPTSEASLTKVLGDMTTILTEMHKEQKAFYSIQAIEAPPQVARLEGPPRICGLCSSITYYTNQCHQIQEEYTIAVANVNYNNCLPYPPQGQNNYSHGNNHNQGWRDNAQGSNQNQRWNNSSPHYNNNHQSSSQYHHNNNNHQANQSHHNQASHQNQNNYTKYQAPHQRQHSNQASSSSTNQVDELRATMEKQEENNKAQFNTLSAQYGSMSAQLANLTDMISKLAMSSSNNNTNQPSSSSNLPSQLLPNPKGGLNAITLRSRTTLEEIPPRVMEDIYEEEVVVEVPHEEEEVDKRHEEEEASLKEPKRKAIVDESIPIPFPSMMKKAKKTPEFDLNMLQVFKKVEVTIPLLDAIQQISKYAKFLKDLFTHKDRIGELETLSLGSSISSLMKPIPEKCGDPGPCLVSCRIGGHTFHDCMCDLGRGLRKHHATFYLCAVELSSIKEVGGEICLIR</sequence>
<feature type="region of interest" description="Disordered" evidence="1">
    <location>
        <begin position="182"/>
        <end position="275"/>
    </location>
</feature>
<evidence type="ECO:0008006" key="4">
    <source>
        <dbReference type="Google" id="ProtNLM"/>
    </source>
</evidence>
<feature type="compositionally biased region" description="Basic and acidic residues" evidence="1">
    <location>
        <begin position="383"/>
        <end position="397"/>
    </location>
</feature>
<proteinExistence type="predicted"/>
<protein>
    <recommendedName>
        <fullName evidence="4">Retrotransposon gag domain-containing protein</fullName>
    </recommendedName>
</protein>
<evidence type="ECO:0000256" key="1">
    <source>
        <dbReference type="SAM" id="MobiDB-lite"/>
    </source>
</evidence>
<organism evidence="2 3">
    <name type="scientific">Arachis hypogaea</name>
    <name type="common">Peanut</name>
    <dbReference type="NCBI Taxonomy" id="3818"/>
    <lineage>
        <taxon>Eukaryota</taxon>
        <taxon>Viridiplantae</taxon>
        <taxon>Streptophyta</taxon>
        <taxon>Embryophyta</taxon>
        <taxon>Tracheophyta</taxon>
        <taxon>Spermatophyta</taxon>
        <taxon>Magnoliopsida</taxon>
        <taxon>eudicotyledons</taxon>
        <taxon>Gunneridae</taxon>
        <taxon>Pentapetalae</taxon>
        <taxon>rosids</taxon>
        <taxon>fabids</taxon>
        <taxon>Fabales</taxon>
        <taxon>Fabaceae</taxon>
        <taxon>Papilionoideae</taxon>
        <taxon>50 kb inversion clade</taxon>
        <taxon>dalbergioids sensu lato</taxon>
        <taxon>Dalbergieae</taxon>
        <taxon>Pterocarpus clade</taxon>
        <taxon>Arachis</taxon>
    </lineage>
</organism>
<feature type="compositionally biased region" description="Low complexity" evidence="1">
    <location>
        <begin position="318"/>
        <end position="341"/>
    </location>
</feature>
<evidence type="ECO:0000313" key="3">
    <source>
        <dbReference type="Proteomes" id="UP000289738"/>
    </source>
</evidence>
<keyword evidence="3" id="KW-1185">Reference proteome</keyword>
<dbReference type="AlphaFoldDB" id="A0A445A0N1"/>
<feature type="region of interest" description="Disordered" evidence="1">
    <location>
        <begin position="318"/>
        <end position="346"/>
    </location>
</feature>